<protein>
    <submittedName>
        <fullName evidence="5">Hydrophobin 2</fullName>
    </submittedName>
</protein>
<dbReference type="GO" id="GO:0005576">
    <property type="term" value="C:extracellular region"/>
    <property type="evidence" value="ECO:0007669"/>
    <property type="project" value="InterPro"/>
</dbReference>
<dbReference type="AlphaFoldDB" id="A0A0B4GTJ8"/>
<name>A0A0B4GTJ8_METGA</name>
<dbReference type="PANTHER" id="PTHR42341">
    <property type="entry name" value="HYDROPHOBIN"/>
    <property type="match status" value="1"/>
</dbReference>
<dbReference type="InterPro" id="IPR010636">
    <property type="entry name" value="Class_II_hydrophobin"/>
</dbReference>
<dbReference type="InterPro" id="IPR036686">
    <property type="entry name" value="Class_II_Hydrophobin_sf"/>
</dbReference>
<evidence type="ECO:0000256" key="1">
    <source>
        <dbReference type="ARBA" id="ARBA00004196"/>
    </source>
</evidence>
<dbReference type="Gene3D" id="3.20.120.10">
    <property type="entry name" value="Hydrophobin"/>
    <property type="match status" value="1"/>
</dbReference>
<evidence type="ECO:0000256" key="2">
    <source>
        <dbReference type="ARBA" id="ARBA00009576"/>
    </source>
</evidence>
<evidence type="ECO:0000313" key="6">
    <source>
        <dbReference type="Proteomes" id="UP000031192"/>
    </source>
</evidence>
<dbReference type="SUPFAM" id="SSF101751">
    <property type="entry name" value="Hydrophobin II, HfbII"/>
    <property type="match status" value="1"/>
</dbReference>
<organism evidence="5 6">
    <name type="scientific">Metarhizium guizhouense (strain ARSEF 977)</name>
    <dbReference type="NCBI Taxonomy" id="1276136"/>
    <lineage>
        <taxon>Eukaryota</taxon>
        <taxon>Fungi</taxon>
        <taxon>Dikarya</taxon>
        <taxon>Ascomycota</taxon>
        <taxon>Pezizomycotina</taxon>
        <taxon>Sordariomycetes</taxon>
        <taxon>Hypocreomycetidae</taxon>
        <taxon>Hypocreales</taxon>
        <taxon>Clavicipitaceae</taxon>
        <taxon>Metarhizium</taxon>
    </lineage>
</organism>
<dbReference type="Proteomes" id="UP000031192">
    <property type="component" value="Unassembled WGS sequence"/>
</dbReference>
<dbReference type="EMBL" id="AZNH01000005">
    <property type="protein sequence ID" value="KID90820.1"/>
    <property type="molecule type" value="Genomic_DNA"/>
</dbReference>
<reference evidence="5 6" key="1">
    <citation type="journal article" date="2014" name="Proc. Natl. Acad. Sci. U.S.A.">
        <title>Trajectory and genomic determinants of fungal-pathogen speciation and host adaptation.</title>
        <authorList>
            <person name="Hu X."/>
            <person name="Xiao G."/>
            <person name="Zheng P."/>
            <person name="Shang Y."/>
            <person name="Su Y."/>
            <person name="Zhang X."/>
            <person name="Liu X."/>
            <person name="Zhan S."/>
            <person name="St Leger R.J."/>
            <person name="Wang C."/>
        </authorList>
    </citation>
    <scope>NUCLEOTIDE SEQUENCE [LARGE SCALE GENOMIC DNA]</scope>
    <source>
        <strain evidence="5 6">ARSEF 977</strain>
    </source>
</reference>
<sequence>MKFLAVAALLAGAVIAAPTSNTGGGLLCPPGLYSNPQCCASLLLGVVGLDCEVPGVGDFQEICAKKGKGAACCVLPVAGQDLLCATPAGA</sequence>
<feature type="signal peptide" evidence="4">
    <location>
        <begin position="1"/>
        <end position="16"/>
    </location>
</feature>
<keyword evidence="3" id="KW-1015">Disulfide bond</keyword>
<comment type="similarity">
    <text evidence="2">Belongs to the cerato-ulmin hydrophobin family.</text>
</comment>
<dbReference type="OrthoDB" id="4941018at2759"/>
<feature type="chain" id="PRO_5002105045" evidence="4">
    <location>
        <begin position="17"/>
        <end position="90"/>
    </location>
</feature>
<gene>
    <name evidence="5" type="ORF">MGU_02697</name>
</gene>
<evidence type="ECO:0000256" key="3">
    <source>
        <dbReference type="ARBA" id="ARBA00023157"/>
    </source>
</evidence>
<accession>A0A0B4GTJ8</accession>
<evidence type="ECO:0000313" key="5">
    <source>
        <dbReference type="EMBL" id="KID90820.1"/>
    </source>
</evidence>
<comment type="caution">
    <text evidence="5">The sequence shown here is derived from an EMBL/GenBank/DDBJ whole genome shotgun (WGS) entry which is preliminary data.</text>
</comment>
<dbReference type="HOGENOM" id="CLU_141181_2_2_1"/>
<evidence type="ECO:0000256" key="4">
    <source>
        <dbReference type="SAM" id="SignalP"/>
    </source>
</evidence>
<dbReference type="CDD" id="cd23508">
    <property type="entry name" value="hydrophobin_II"/>
    <property type="match status" value="1"/>
</dbReference>
<dbReference type="Pfam" id="PF06766">
    <property type="entry name" value="Hydrophobin_2"/>
    <property type="match status" value="1"/>
</dbReference>
<keyword evidence="6" id="KW-1185">Reference proteome</keyword>
<dbReference type="PANTHER" id="PTHR42341:SF1">
    <property type="entry name" value="HYDROPHOBIN"/>
    <property type="match status" value="1"/>
</dbReference>
<proteinExistence type="inferred from homology"/>
<comment type="subcellular location">
    <subcellularLocation>
        <location evidence="1">Cell envelope</location>
    </subcellularLocation>
</comment>
<keyword evidence="4" id="KW-0732">Signal</keyword>